<gene>
    <name evidence="1" type="ORF">MJO28_003104</name>
</gene>
<evidence type="ECO:0000313" key="2">
    <source>
        <dbReference type="Proteomes" id="UP001060170"/>
    </source>
</evidence>
<name>A0ACC0ETB2_9BASI</name>
<reference evidence="1 2" key="3">
    <citation type="journal article" date="2022" name="Microbiol. Spectr.">
        <title>Folding features and dynamics of 3D genome architecture in plant fungal pathogens.</title>
        <authorList>
            <person name="Xia C."/>
        </authorList>
    </citation>
    <scope>NUCLEOTIDE SEQUENCE [LARGE SCALE GENOMIC DNA]</scope>
    <source>
        <strain evidence="1 2">93-210</strain>
    </source>
</reference>
<reference evidence="2" key="1">
    <citation type="journal article" date="2018" name="BMC Genomics">
        <title>Genomic insights into host adaptation between the wheat stripe rust pathogen (Puccinia striiformis f. sp. tritici) and the barley stripe rust pathogen (Puccinia striiformis f. sp. hordei).</title>
        <authorList>
            <person name="Xia C."/>
            <person name="Wang M."/>
            <person name="Yin C."/>
            <person name="Cornejo O.E."/>
            <person name="Hulbert S.H."/>
            <person name="Chen X."/>
        </authorList>
    </citation>
    <scope>NUCLEOTIDE SEQUENCE [LARGE SCALE GENOMIC DNA]</scope>
    <source>
        <strain evidence="2">93-210</strain>
    </source>
</reference>
<protein>
    <submittedName>
        <fullName evidence="1">Uncharacterized protein</fullName>
    </submittedName>
</protein>
<evidence type="ECO:0000313" key="1">
    <source>
        <dbReference type="EMBL" id="KAI7959313.1"/>
    </source>
</evidence>
<comment type="caution">
    <text evidence="1">The sequence shown here is derived from an EMBL/GenBank/DDBJ whole genome shotgun (WGS) entry which is preliminary data.</text>
</comment>
<dbReference type="Proteomes" id="UP001060170">
    <property type="component" value="Chromosome 3"/>
</dbReference>
<accession>A0ACC0ETB2</accession>
<sequence length="144" mass="16670">MRWLPVWELIGASWVLNFPALASLKRFDEALDCVDKLLNIDQRDQVIDDHEPWHPTRPIVASVSSLGLIKYLGHWSAYAPGFDKIDENVEYSEGEDKLDYHTYLLYSGPLFDGGERNRKMNQTLKGEEKMNKKGQSRYLKQAKL</sequence>
<keyword evidence="2" id="KW-1185">Reference proteome</keyword>
<dbReference type="EMBL" id="CM045867">
    <property type="protein sequence ID" value="KAI7959313.1"/>
    <property type="molecule type" value="Genomic_DNA"/>
</dbReference>
<proteinExistence type="predicted"/>
<reference evidence="2" key="2">
    <citation type="journal article" date="2018" name="Mol. Plant Microbe Interact.">
        <title>Genome sequence resources for the wheat stripe rust pathogen (Puccinia striiformis f. sp. tritici) and the barley stripe rust pathogen (Puccinia striiformis f. sp. hordei).</title>
        <authorList>
            <person name="Xia C."/>
            <person name="Wang M."/>
            <person name="Yin C."/>
            <person name="Cornejo O.E."/>
            <person name="Hulbert S.H."/>
            <person name="Chen X."/>
        </authorList>
    </citation>
    <scope>NUCLEOTIDE SEQUENCE [LARGE SCALE GENOMIC DNA]</scope>
    <source>
        <strain evidence="2">93-210</strain>
    </source>
</reference>
<organism evidence="1 2">
    <name type="scientific">Puccinia striiformis f. sp. tritici</name>
    <dbReference type="NCBI Taxonomy" id="168172"/>
    <lineage>
        <taxon>Eukaryota</taxon>
        <taxon>Fungi</taxon>
        <taxon>Dikarya</taxon>
        <taxon>Basidiomycota</taxon>
        <taxon>Pucciniomycotina</taxon>
        <taxon>Pucciniomycetes</taxon>
        <taxon>Pucciniales</taxon>
        <taxon>Pucciniaceae</taxon>
        <taxon>Puccinia</taxon>
    </lineage>
</organism>